<protein>
    <recommendedName>
        <fullName evidence="1">NTP pyrophosphohydrolase MazG-like domain-containing protein</fullName>
    </recommendedName>
</protein>
<evidence type="ECO:0000259" key="1">
    <source>
        <dbReference type="Pfam" id="PF03819"/>
    </source>
</evidence>
<accession>A0A0F8ZCI8</accession>
<reference evidence="2" key="1">
    <citation type="journal article" date="2015" name="Nature">
        <title>Complex archaea that bridge the gap between prokaryotes and eukaryotes.</title>
        <authorList>
            <person name="Spang A."/>
            <person name="Saw J.H."/>
            <person name="Jorgensen S.L."/>
            <person name="Zaremba-Niedzwiedzka K."/>
            <person name="Martijn J."/>
            <person name="Lind A.E."/>
            <person name="van Eijk R."/>
            <person name="Schleper C."/>
            <person name="Guy L."/>
            <person name="Ettema T.J."/>
        </authorList>
    </citation>
    <scope>NUCLEOTIDE SEQUENCE</scope>
</reference>
<proteinExistence type="predicted"/>
<dbReference type="SUPFAM" id="SSF101386">
    <property type="entry name" value="all-alpha NTP pyrophosphatases"/>
    <property type="match status" value="1"/>
</dbReference>
<dbReference type="Gene3D" id="1.10.287.1080">
    <property type="entry name" value="MazG-like"/>
    <property type="match status" value="1"/>
</dbReference>
<organism evidence="2">
    <name type="scientific">marine sediment metagenome</name>
    <dbReference type="NCBI Taxonomy" id="412755"/>
    <lineage>
        <taxon>unclassified sequences</taxon>
        <taxon>metagenomes</taxon>
        <taxon>ecological metagenomes</taxon>
    </lineage>
</organism>
<dbReference type="AlphaFoldDB" id="A0A0F8ZCI8"/>
<dbReference type="EMBL" id="LAZR01052125">
    <property type="protein sequence ID" value="KKK83645.1"/>
    <property type="molecule type" value="Genomic_DNA"/>
</dbReference>
<name>A0A0F8ZCI8_9ZZZZ</name>
<sequence>SANQWELCYKVPAILALIHSEVSEALEAFRKNDAENFLEEMADVLIRVLDCAGGLTDDFDTIVRAKLETNRQRGYRHGGKRV</sequence>
<dbReference type="Pfam" id="PF03819">
    <property type="entry name" value="MazG"/>
    <property type="match status" value="1"/>
</dbReference>
<comment type="caution">
    <text evidence="2">The sequence shown here is derived from an EMBL/GenBank/DDBJ whole genome shotgun (WGS) entry which is preliminary data.</text>
</comment>
<evidence type="ECO:0000313" key="2">
    <source>
        <dbReference type="EMBL" id="KKK83645.1"/>
    </source>
</evidence>
<dbReference type="InterPro" id="IPR004518">
    <property type="entry name" value="MazG-like_dom"/>
</dbReference>
<feature type="non-terminal residue" evidence="2">
    <location>
        <position position="1"/>
    </location>
</feature>
<feature type="domain" description="NTP pyrophosphohydrolase MazG-like" evidence="1">
    <location>
        <begin position="14"/>
        <end position="52"/>
    </location>
</feature>
<gene>
    <name evidence="2" type="ORF">LCGC14_2791300</name>
</gene>